<dbReference type="OrthoDB" id="227157at2"/>
<gene>
    <name evidence="1" type="ORF">PTE30175_02138</name>
</gene>
<accession>A0A5E4UUF5</accession>
<dbReference type="InterPro" id="IPR011050">
    <property type="entry name" value="Pectin_lyase_fold/virulence"/>
</dbReference>
<name>A0A5E4UUF5_9BURK</name>
<protein>
    <submittedName>
        <fullName evidence="1">Uncharacterized protein</fullName>
    </submittedName>
</protein>
<dbReference type="PANTHER" id="PTHR36453">
    <property type="entry name" value="SECRETED PROTEIN-RELATED"/>
    <property type="match status" value="1"/>
</dbReference>
<dbReference type="Gene3D" id="2.160.20.10">
    <property type="entry name" value="Single-stranded right-handed beta-helix, Pectin lyase-like"/>
    <property type="match status" value="1"/>
</dbReference>
<dbReference type="AlphaFoldDB" id="A0A5E4UUF5"/>
<evidence type="ECO:0000313" key="2">
    <source>
        <dbReference type="Proteomes" id="UP000414233"/>
    </source>
</evidence>
<keyword evidence="2" id="KW-1185">Reference proteome</keyword>
<organism evidence="1 2">
    <name type="scientific">Pandoraea terrae</name>
    <dbReference type="NCBI Taxonomy" id="1537710"/>
    <lineage>
        <taxon>Bacteria</taxon>
        <taxon>Pseudomonadati</taxon>
        <taxon>Pseudomonadota</taxon>
        <taxon>Betaproteobacteria</taxon>
        <taxon>Burkholderiales</taxon>
        <taxon>Burkholderiaceae</taxon>
        <taxon>Pandoraea</taxon>
    </lineage>
</organism>
<reference evidence="1 2" key="1">
    <citation type="submission" date="2019-08" db="EMBL/GenBank/DDBJ databases">
        <authorList>
            <person name="Peeters C."/>
        </authorList>
    </citation>
    <scope>NUCLEOTIDE SEQUENCE [LARGE SCALE GENOMIC DNA]</scope>
    <source>
        <strain evidence="1 2">LMG 30175</strain>
    </source>
</reference>
<dbReference type="EMBL" id="CABPRZ010000007">
    <property type="protein sequence ID" value="VVE02545.1"/>
    <property type="molecule type" value="Genomic_DNA"/>
</dbReference>
<dbReference type="RefSeq" id="WP_150697033.1">
    <property type="nucleotide sequence ID" value="NZ_CABPRZ010000007.1"/>
</dbReference>
<dbReference type="InterPro" id="IPR012334">
    <property type="entry name" value="Pectin_lyas_fold"/>
</dbReference>
<evidence type="ECO:0000313" key="1">
    <source>
        <dbReference type="EMBL" id="VVE02545.1"/>
    </source>
</evidence>
<sequence length="699" mass="74782">MKRDGMMPAMLAFGTGWAVIRRAGRACLHAGVACVVSISVGGACAQTLALRIVPDAAGGSVQAPASAEVPDKPLTLDAALTWLRQPKPRASVDHLKLVFAPGHYRVNGPMNIAPHTSWRGTPIDILGAETGATVISGGRIVRGFAPVTDPAVLARLTPAARPHVKVALLAASGVSDVGTFVRHGFGLPSRTASLEVFFRGRPMTLARWPNDGFARIDALPDGPQGRRFTVTGAHLAAWQAEPALRATGYWARDWADTTLALTSVDPSAGTMTIEGPPPQFGLKAGQRVVIENALSELDTPGEWYLDAQAGKLYFWPPDTLRDGDVEVSMADTLLTMRGVSQVTIRQLVFEMCRGIALDMRGVDRVSVTQSVIRNAGGSAAVLEGRDSGFSEVRIEDTGEGGITLSGGNRKTLAPGNLFVERSVIRTYARRAHAYRPAVAIMGVGNRVTDSHLFDGPHTAIIYGGNDHLIARNEIDHVVQETGDAGAVYTGRDWTARGTIIEDNFFHDVGWPGHPAVTMGIYLDDQASGTVIRRNLFAHVGRAVFVGGGRDNLVQDNLFVSSSPAMHVDARGVTWQRGMSDDPNGPLRRLLTEFDTTRPPYATRYPALAGLLGDTPGAPKGNVIRRNIVLDGNPLSVEARALPYVEIGEMFGASDVLFVQAMPDASRGAPEALRLAPDAPVLRKGFEVSRFVRPILRLPS</sequence>
<dbReference type="SUPFAM" id="SSF51126">
    <property type="entry name" value="Pectin lyase-like"/>
    <property type="match status" value="1"/>
</dbReference>
<dbReference type="PANTHER" id="PTHR36453:SF1">
    <property type="entry name" value="RIGHT HANDED BETA HELIX DOMAIN-CONTAINING PROTEIN"/>
    <property type="match status" value="1"/>
</dbReference>
<dbReference type="Proteomes" id="UP000414233">
    <property type="component" value="Unassembled WGS sequence"/>
</dbReference>
<proteinExistence type="predicted"/>